<dbReference type="Gene3D" id="6.10.140.1990">
    <property type="match status" value="1"/>
</dbReference>
<evidence type="ECO:0000313" key="10">
    <source>
        <dbReference type="EMBL" id="SDX18172.1"/>
    </source>
</evidence>
<comment type="subcellular location">
    <subcellularLocation>
        <location evidence="1">Cell envelope</location>
    </subcellularLocation>
</comment>
<evidence type="ECO:0000256" key="2">
    <source>
        <dbReference type="ARBA" id="ARBA00009477"/>
    </source>
</evidence>
<dbReference type="EMBL" id="FNNZ01000016">
    <property type="protein sequence ID" value="SDX18172.1"/>
    <property type="molecule type" value="Genomic_DNA"/>
</dbReference>
<evidence type="ECO:0000313" key="11">
    <source>
        <dbReference type="Proteomes" id="UP000198816"/>
    </source>
</evidence>
<evidence type="ECO:0000256" key="4">
    <source>
        <dbReference type="ARBA" id="ARBA00023054"/>
    </source>
</evidence>
<gene>
    <name evidence="10" type="ORF">SAMN05421783_11653</name>
</gene>
<keyword evidence="6" id="KW-0472">Membrane</keyword>
<dbReference type="OrthoDB" id="9789643at2"/>
<feature type="domain" description="CusB-like beta-barrel" evidence="8">
    <location>
        <begin position="248"/>
        <end position="320"/>
    </location>
</feature>
<dbReference type="Gene3D" id="2.40.50.100">
    <property type="match status" value="1"/>
</dbReference>
<evidence type="ECO:0000256" key="5">
    <source>
        <dbReference type="SAM" id="Coils"/>
    </source>
</evidence>
<name>A0A1H2ZL25_THIRO</name>
<accession>A0A1H2ZL25</accession>
<dbReference type="InterPro" id="IPR058792">
    <property type="entry name" value="Beta-barrel_RND_2"/>
</dbReference>
<dbReference type="NCBIfam" id="TIGR01730">
    <property type="entry name" value="RND_mfp"/>
    <property type="match status" value="1"/>
</dbReference>
<keyword evidence="11" id="KW-1185">Reference proteome</keyword>
<dbReference type="GO" id="GO:1990961">
    <property type="term" value="P:xenobiotic detoxification by transmembrane export across the plasma membrane"/>
    <property type="evidence" value="ECO:0007669"/>
    <property type="project" value="InterPro"/>
</dbReference>
<dbReference type="GO" id="GO:0015562">
    <property type="term" value="F:efflux transmembrane transporter activity"/>
    <property type="evidence" value="ECO:0007669"/>
    <property type="project" value="TreeGrafter"/>
</dbReference>
<dbReference type="InterPro" id="IPR006143">
    <property type="entry name" value="RND_pump_MFP"/>
</dbReference>
<feature type="coiled-coil region" evidence="5">
    <location>
        <begin position="119"/>
        <end position="184"/>
    </location>
</feature>
<dbReference type="Proteomes" id="UP000198816">
    <property type="component" value="Unassembled WGS sequence"/>
</dbReference>
<keyword evidence="6" id="KW-1133">Transmembrane helix</keyword>
<evidence type="ECO:0000259" key="8">
    <source>
        <dbReference type="Pfam" id="PF25954"/>
    </source>
</evidence>
<dbReference type="Gene3D" id="2.40.420.20">
    <property type="match status" value="1"/>
</dbReference>
<dbReference type="RefSeq" id="WP_093034505.1">
    <property type="nucleotide sequence ID" value="NZ_FNNZ01000016.1"/>
</dbReference>
<dbReference type="STRING" id="1058.SAMN05421783_11653"/>
<dbReference type="PANTHER" id="PTHR30469">
    <property type="entry name" value="MULTIDRUG RESISTANCE PROTEIN MDTA"/>
    <property type="match status" value="1"/>
</dbReference>
<keyword evidence="6" id="KW-0812">Transmembrane</keyword>
<dbReference type="GO" id="GO:0030313">
    <property type="term" value="C:cell envelope"/>
    <property type="evidence" value="ECO:0007669"/>
    <property type="project" value="UniProtKB-SubCell"/>
</dbReference>
<organism evidence="10 11">
    <name type="scientific">Thiocapsa roseopersicina</name>
    <dbReference type="NCBI Taxonomy" id="1058"/>
    <lineage>
        <taxon>Bacteria</taxon>
        <taxon>Pseudomonadati</taxon>
        <taxon>Pseudomonadota</taxon>
        <taxon>Gammaproteobacteria</taxon>
        <taxon>Chromatiales</taxon>
        <taxon>Chromatiaceae</taxon>
        <taxon>Thiocapsa</taxon>
    </lineage>
</organism>
<dbReference type="GO" id="GO:1990195">
    <property type="term" value="C:macrolide transmembrane transporter complex"/>
    <property type="evidence" value="ECO:0007669"/>
    <property type="project" value="InterPro"/>
</dbReference>
<evidence type="ECO:0000259" key="9">
    <source>
        <dbReference type="Pfam" id="PF25967"/>
    </source>
</evidence>
<keyword evidence="4 5" id="KW-0175">Coiled coil</keyword>
<evidence type="ECO:0000256" key="1">
    <source>
        <dbReference type="ARBA" id="ARBA00004196"/>
    </source>
</evidence>
<dbReference type="GO" id="GO:1990281">
    <property type="term" value="C:efflux pump complex"/>
    <property type="evidence" value="ECO:0007669"/>
    <property type="project" value="TreeGrafter"/>
</dbReference>
<protein>
    <submittedName>
        <fullName evidence="10">RND family efflux transporter, MFP subunit</fullName>
    </submittedName>
</protein>
<keyword evidence="3" id="KW-0813">Transport</keyword>
<feature type="domain" description="Multidrug resistance protein MdtA-like C-terminal permuted SH3" evidence="9">
    <location>
        <begin position="334"/>
        <end position="386"/>
    </location>
</feature>
<dbReference type="InterPro" id="IPR030190">
    <property type="entry name" value="MacA_alpha-hairpin_sf"/>
</dbReference>
<dbReference type="InterPro" id="IPR058627">
    <property type="entry name" value="MdtA-like_C"/>
</dbReference>
<feature type="domain" description="Multidrug resistance protein MdtA-like barrel-sandwich hybrid" evidence="7">
    <location>
        <begin position="78"/>
        <end position="224"/>
    </location>
</feature>
<dbReference type="Pfam" id="PF25917">
    <property type="entry name" value="BSH_RND"/>
    <property type="match status" value="1"/>
</dbReference>
<evidence type="ECO:0000256" key="3">
    <source>
        <dbReference type="ARBA" id="ARBA00022448"/>
    </source>
</evidence>
<dbReference type="Gene3D" id="2.40.30.170">
    <property type="match status" value="1"/>
</dbReference>
<dbReference type="Pfam" id="PF25954">
    <property type="entry name" value="Beta-barrel_RND_2"/>
    <property type="match status" value="1"/>
</dbReference>
<dbReference type="GO" id="GO:0019898">
    <property type="term" value="C:extrinsic component of membrane"/>
    <property type="evidence" value="ECO:0007669"/>
    <property type="project" value="InterPro"/>
</dbReference>
<evidence type="ECO:0000259" key="7">
    <source>
        <dbReference type="Pfam" id="PF25917"/>
    </source>
</evidence>
<reference evidence="11" key="1">
    <citation type="submission" date="2016-10" db="EMBL/GenBank/DDBJ databases">
        <authorList>
            <person name="Varghese N."/>
            <person name="Submissions S."/>
        </authorList>
    </citation>
    <scope>NUCLEOTIDE SEQUENCE [LARGE SCALE GENOMIC DNA]</scope>
    <source>
        <strain evidence="11">DSM 217</strain>
    </source>
</reference>
<dbReference type="SUPFAM" id="SSF111369">
    <property type="entry name" value="HlyD-like secretion proteins"/>
    <property type="match status" value="1"/>
</dbReference>
<dbReference type="AlphaFoldDB" id="A0A1H2ZL25"/>
<proteinExistence type="inferred from homology"/>
<feature type="transmembrane region" description="Helical" evidence="6">
    <location>
        <begin position="24"/>
        <end position="43"/>
    </location>
</feature>
<dbReference type="PANTHER" id="PTHR30469:SF38">
    <property type="entry name" value="HLYD FAMILY SECRETION PROTEIN"/>
    <property type="match status" value="1"/>
</dbReference>
<dbReference type="Pfam" id="PF25967">
    <property type="entry name" value="RND-MFP_C"/>
    <property type="match status" value="1"/>
</dbReference>
<comment type="similarity">
    <text evidence="2">Belongs to the membrane fusion protein (MFP) (TC 8.A.1) family.</text>
</comment>
<dbReference type="InterPro" id="IPR058625">
    <property type="entry name" value="MdtA-like_BSH"/>
</dbReference>
<sequence length="408" mass="43533">MSEQDPLKELHIDRADRDGGGRRGLWLILAIVLVGALGGGAYYRVSESPIPVDVAIAQAPSAGPTAVLDATGYVIARRQATVSSKISGKLAEVLIEEGVEVEADQVLARLDDTDAKAQLDLARARLAAAQARLGEIQVQLEQARRGLERQTELRSRQLASEEALETAATQVQTLSAQLQAQRSQVRVSDAEVAVAQVAYDNTVVRAPFAGVIVAKAAQPGEIVSPMSAGGGFTRTGIGTIVDMDSLEIEVDVNEAFINRVRPDQPVQAVLDAYPDWTIPASVIAIIPTADRSKATVRVRIRIDAKDPRLIPEMGVRVSFLQDDTEISDGATDGVLIPAGAIREHGEGGLVFVLDGDHVRERQVAVGEEIGDRRRIAQGLTAGERVVRDPPLALADGMRVSPRGEVETP</sequence>
<evidence type="ECO:0000256" key="6">
    <source>
        <dbReference type="SAM" id="Phobius"/>
    </source>
</evidence>